<dbReference type="InterPro" id="IPR036291">
    <property type="entry name" value="NAD(P)-bd_dom_sf"/>
</dbReference>
<dbReference type="Pfam" id="PF07991">
    <property type="entry name" value="KARI_N"/>
    <property type="match status" value="1"/>
</dbReference>
<dbReference type="GO" id="GO:0009097">
    <property type="term" value="P:isoleucine biosynthetic process"/>
    <property type="evidence" value="ECO:0007669"/>
    <property type="project" value="UniProtKB-UniRule"/>
</dbReference>
<dbReference type="GO" id="GO:0000287">
    <property type="term" value="F:magnesium ion binding"/>
    <property type="evidence" value="ECO:0007669"/>
    <property type="project" value="UniProtKB-UniRule"/>
</dbReference>
<dbReference type="EC" id="1.1.1.86" evidence="9"/>
<dbReference type="GO" id="GO:0004455">
    <property type="term" value="F:ketol-acid reductoisomerase activity"/>
    <property type="evidence" value="ECO:0007669"/>
    <property type="project" value="UniProtKB-UniRule"/>
</dbReference>
<protein>
    <recommendedName>
        <fullName evidence="9">Ketol-acid reductoisomerase (NADP(+))</fullName>
        <shortName evidence="9">KARI</shortName>
        <ecNumber evidence="9">1.1.1.86</ecNumber>
    </recommendedName>
    <alternativeName>
        <fullName evidence="9">Acetohydroxy-acid isomeroreductase</fullName>
        <shortName evidence="9">AHIR</shortName>
    </alternativeName>
    <alternativeName>
        <fullName evidence="9">Alpha-keto-beta-hydroxylacyl reductoisomerase</fullName>
    </alternativeName>
</protein>
<comment type="caution">
    <text evidence="9">Lacks conserved residue(s) required for the propagation of feature annotation.</text>
</comment>
<dbReference type="SUPFAM" id="SSF48179">
    <property type="entry name" value="6-phosphogluconate dehydrogenase C-terminal domain-like"/>
    <property type="match status" value="1"/>
</dbReference>
<evidence type="ECO:0000256" key="6">
    <source>
        <dbReference type="ARBA" id="ARBA00022842"/>
    </source>
</evidence>
<dbReference type="PANTHER" id="PTHR21371:SF1">
    <property type="entry name" value="KETOL-ACID REDUCTOISOMERASE, MITOCHONDRIAL"/>
    <property type="match status" value="1"/>
</dbReference>
<evidence type="ECO:0000256" key="5">
    <source>
        <dbReference type="ARBA" id="ARBA00022723"/>
    </source>
</evidence>
<dbReference type="UniPathway" id="UPA00049">
    <property type="reaction ID" value="UER00060"/>
</dbReference>
<feature type="active site" evidence="9">
    <location>
        <position position="116"/>
    </location>
</feature>
<comment type="caution">
    <text evidence="13">The sequence shown here is derived from an EMBL/GenBank/DDBJ whole genome shotgun (WGS) entry which is preliminary data.</text>
</comment>
<feature type="binding site" evidence="9 10">
    <location>
        <position position="200"/>
    </location>
    <ligand>
        <name>Mg(2+)</name>
        <dbReference type="ChEBI" id="CHEBI:18420"/>
        <label>1</label>
    </ligand>
</feature>
<feature type="binding site" evidence="9 10">
    <location>
        <position position="261"/>
    </location>
    <ligand>
        <name>substrate</name>
    </ligand>
</feature>
<dbReference type="OrthoDB" id="9804088at2"/>
<comment type="catalytic activity">
    <reaction evidence="9">
        <text>(2R)-2,3-dihydroxy-3-methylbutanoate + NADP(+) = (2S)-2-acetolactate + NADPH + H(+)</text>
        <dbReference type="Rhea" id="RHEA:22068"/>
        <dbReference type="ChEBI" id="CHEBI:15378"/>
        <dbReference type="ChEBI" id="CHEBI:49072"/>
        <dbReference type="ChEBI" id="CHEBI:57783"/>
        <dbReference type="ChEBI" id="CHEBI:58349"/>
        <dbReference type="ChEBI" id="CHEBI:58476"/>
        <dbReference type="EC" id="1.1.1.86"/>
    </reaction>
</comment>
<keyword evidence="9" id="KW-0521">NADP</keyword>
<evidence type="ECO:0000259" key="12">
    <source>
        <dbReference type="PROSITE" id="PS51851"/>
    </source>
</evidence>
<dbReference type="Pfam" id="PF01450">
    <property type="entry name" value="KARI_C"/>
    <property type="match status" value="1"/>
</dbReference>
<evidence type="ECO:0000256" key="7">
    <source>
        <dbReference type="ARBA" id="ARBA00023002"/>
    </source>
</evidence>
<proteinExistence type="inferred from homology"/>
<comment type="catalytic activity">
    <reaction evidence="9">
        <text>(2R,3R)-2,3-dihydroxy-3-methylpentanoate + NADP(+) = (S)-2-ethyl-2-hydroxy-3-oxobutanoate + NADPH + H(+)</text>
        <dbReference type="Rhea" id="RHEA:13493"/>
        <dbReference type="ChEBI" id="CHEBI:15378"/>
        <dbReference type="ChEBI" id="CHEBI:49256"/>
        <dbReference type="ChEBI" id="CHEBI:49258"/>
        <dbReference type="ChEBI" id="CHEBI:57783"/>
        <dbReference type="ChEBI" id="CHEBI:58349"/>
        <dbReference type="EC" id="1.1.1.86"/>
    </reaction>
</comment>
<accession>V8C7W9</accession>
<dbReference type="InterPro" id="IPR013116">
    <property type="entry name" value="KARI_N"/>
</dbReference>
<dbReference type="InterPro" id="IPR008927">
    <property type="entry name" value="6-PGluconate_DH-like_C_sf"/>
</dbReference>
<keyword evidence="4 9" id="KW-0028">Amino-acid biosynthesis</keyword>
<dbReference type="InterPro" id="IPR000506">
    <property type="entry name" value="KARI_C"/>
</dbReference>
<comment type="pathway">
    <text evidence="2 9">Amino-acid biosynthesis; L-isoleucine biosynthesis; L-isoleucine from 2-oxobutanoate: step 2/4.</text>
</comment>
<evidence type="ECO:0000313" key="13">
    <source>
        <dbReference type="EMBL" id="ETD23493.1"/>
    </source>
</evidence>
<dbReference type="NCBIfam" id="NF004017">
    <property type="entry name" value="PRK05479.1"/>
    <property type="match status" value="1"/>
</dbReference>
<feature type="domain" description="KARI N-terminal Rossmann" evidence="11">
    <location>
        <begin position="10"/>
        <end position="191"/>
    </location>
</feature>
<dbReference type="UniPathway" id="UPA00047">
    <property type="reaction ID" value="UER00056"/>
</dbReference>
<dbReference type="NCBIfam" id="TIGR00465">
    <property type="entry name" value="ilvC"/>
    <property type="match status" value="1"/>
</dbReference>
<evidence type="ECO:0000256" key="1">
    <source>
        <dbReference type="ARBA" id="ARBA00004864"/>
    </source>
</evidence>
<sequence length="348" mass="37903">MSSQVAQKALKVYYDKDCDLALIQRKKVAIIGFGSQGHAHAENLRDSGVEVIIGLYKGGKSWDKAKAKGFSVLEVAEATKKADIIMILIPDELQADVFARDIAPHLSEDKIIAFGHGFNIHFGQITAPKGVGIIMVAPKAPGHTVRSEFVAGGGIPDLIAIEQDTSKGDAKAIALSYACAIGGGRSGIIETTFKDETETDLFGEQAVLCGGVTSLVKAGFETLVEAGYPEEMAYFECLHELKLIVDLIYQGGLADMRYSISNTAEYGDMVSGPRVINEQSKQAMREILREIQNGRFAKDFILERKAGYARMNAERKNLAAHPIERVGEKLRAMMPWIGKGKLINKEKN</sequence>
<dbReference type="HAMAP" id="MF_00435">
    <property type="entry name" value="IlvC"/>
    <property type="match status" value="1"/>
</dbReference>
<dbReference type="Gene3D" id="3.40.50.720">
    <property type="entry name" value="NAD(P)-binding Rossmann-like Domain"/>
    <property type="match status" value="1"/>
</dbReference>
<feature type="domain" description="KARI C-terminal knotted" evidence="12">
    <location>
        <begin position="192"/>
        <end position="337"/>
    </location>
</feature>
<dbReference type="InterPro" id="IPR013023">
    <property type="entry name" value="KARI"/>
</dbReference>
<dbReference type="AlphaFoldDB" id="V8C7W9"/>
<keyword evidence="14" id="KW-1185">Reference proteome</keyword>
<dbReference type="SUPFAM" id="SSF51735">
    <property type="entry name" value="NAD(P)-binding Rossmann-fold domains"/>
    <property type="match status" value="1"/>
</dbReference>
<dbReference type="PROSITE" id="PS51850">
    <property type="entry name" value="KARI_N"/>
    <property type="match status" value="1"/>
</dbReference>
<dbReference type="RefSeq" id="WP_023928040.1">
    <property type="nucleotide sequence ID" value="NZ_KI669454.1"/>
</dbReference>
<feature type="binding site" evidence="9">
    <location>
        <position position="61"/>
    </location>
    <ligand>
        <name>NADP(+)</name>
        <dbReference type="ChEBI" id="CHEBI:58349"/>
    </ligand>
</feature>
<keyword evidence="8 9" id="KW-0100">Branched-chain amino acid biosynthesis</keyword>
<dbReference type="GO" id="GO:0009099">
    <property type="term" value="P:L-valine biosynthetic process"/>
    <property type="evidence" value="ECO:0007669"/>
    <property type="project" value="UniProtKB-UniRule"/>
</dbReference>
<evidence type="ECO:0000256" key="8">
    <source>
        <dbReference type="ARBA" id="ARBA00023304"/>
    </source>
</evidence>
<dbReference type="NCBIfam" id="NF009940">
    <property type="entry name" value="PRK13403.1"/>
    <property type="match status" value="1"/>
</dbReference>
<dbReference type="GO" id="GO:0050661">
    <property type="term" value="F:NADP binding"/>
    <property type="evidence" value="ECO:0007669"/>
    <property type="project" value="InterPro"/>
</dbReference>
<feature type="binding site" evidence="9 10">
    <location>
        <position position="240"/>
    </location>
    <ligand>
        <name>Mg(2+)</name>
        <dbReference type="ChEBI" id="CHEBI:18420"/>
        <label>2</label>
    </ligand>
</feature>
<evidence type="ECO:0000256" key="4">
    <source>
        <dbReference type="ARBA" id="ARBA00022605"/>
    </source>
</evidence>
<evidence type="ECO:0000256" key="9">
    <source>
        <dbReference type="HAMAP-Rule" id="MF_00435"/>
    </source>
</evidence>
<comment type="function">
    <text evidence="9">Involved in the biosynthesis of branched-chain amino acids (BCAA). Catalyzes an alkyl-migration followed by a ketol-acid reduction of (S)-2-acetolactate (S2AL) to yield (R)-2,3-dihydroxy-isovalerate. In the isomerase reaction, S2AL is rearranged via a Mg-dependent methyl migration to produce 3-hydroxy-3-methyl-2-ketobutyrate (HMKB). In the reductase reaction, this 2-ketoacid undergoes a metal-dependent reduction by NADPH to yield (R)-2,3-dihydroxy-isovalerate.</text>
</comment>
<evidence type="ECO:0000256" key="2">
    <source>
        <dbReference type="ARBA" id="ARBA00004885"/>
    </source>
</evidence>
<dbReference type="HOGENOM" id="CLU_033821_0_1_7"/>
<feature type="binding site" evidence="9 10">
    <location>
        <position position="204"/>
    </location>
    <ligand>
        <name>Mg(2+)</name>
        <dbReference type="ChEBI" id="CHEBI:18420"/>
        <label>1</label>
    </ligand>
</feature>
<feature type="binding site" evidence="9">
    <location>
        <position position="142"/>
    </location>
    <ligand>
        <name>NADP(+)</name>
        <dbReference type="ChEBI" id="CHEBI:58349"/>
    </ligand>
</feature>
<evidence type="ECO:0000256" key="3">
    <source>
        <dbReference type="ARBA" id="ARBA00010318"/>
    </source>
</evidence>
<evidence type="ECO:0000313" key="14">
    <source>
        <dbReference type="Proteomes" id="UP000018731"/>
    </source>
</evidence>
<dbReference type="STRING" id="1357400.HMPREF2086_01298"/>
<feature type="binding site" evidence="9 10">
    <location>
        <position position="236"/>
    </location>
    <ligand>
        <name>Mg(2+)</name>
        <dbReference type="ChEBI" id="CHEBI:18420"/>
        <label>2</label>
    </ligand>
</feature>
<comment type="similarity">
    <text evidence="3 9 10">Belongs to the ketol-acid reductoisomerase family.</text>
</comment>
<dbReference type="EMBL" id="AZJI01000005">
    <property type="protein sequence ID" value="ETD23493.1"/>
    <property type="molecule type" value="Genomic_DNA"/>
</dbReference>
<keyword evidence="7 9" id="KW-0560">Oxidoreductase</keyword>
<feature type="binding site" evidence="9 10">
    <location>
        <position position="200"/>
    </location>
    <ligand>
        <name>Mg(2+)</name>
        <dbReference type="ChEBI" id="CHEBI:18420"/>
        <label>2</label>
    </ligand>
</feature>
<dbReference type="Gene3D" id="6.10.240.10">
    <property type="match status" value="1"/>
</dbReference>
<keyword evidence="6 9" id="KW-0460">Magnesium</keyword>
<keyword evidence="5 9" id="KW-0479">Metal-binding</keyword>
<evidence type="ECO:0000259" key="11">
    <source>
        <dbReference type="PROSITE" id="PS51850"/>
    </source>
</evidence>
<dbReference type="InterPro" id="IPR014359">
    <property type="entry name" value="KARI_prok"/>
</dbReference>
<name>V8C7W9_9HELI</name>
<dbReference type="GO" id="GO:0005829">
    <property type="term" value="C:cytosol"/>
    <property type="evidence" value="ECO:0007669"/>
    <property type="project" value="TreeGrafter"/>
</dbReference>
<organism evidence="13 14">
    <name type="scientific">Helicobacter macacae MIT 99-5501</name>
    <dbReference type="NCBI Taxonomy" id="1357400"/>
    <lineage>
        <taxon>Bacteria</taxon>
        <taxon>Pseudomonadati</taxon>
        <taxon>Campylobacterota</taxon>
        <taxon>Epsilonproteobacteria</taxon>
        <taxon>Campylobacterales</taxon>
        <taxon>Helicobacteraceae</taxon>
        <taxon>Helicobacter</taxon>
    </lineage>
</organism>
<dbReference type="Proteomes" id="UP000018731">
    <property type="component" value="Unassembled WGS sequence"/>
</dbReference>
<dbReference type="eggNOG" id="COG0059">
    <property type="taxonomic scope" value="Bacteria"/>
</dbReference>
<comment type="cofactor">
    <cofactor evidence="9">
        <name>Mg(2+)</name>
        <dbReference type="ChEBI" id="CHEBI:18420"/>
    </cofactor>
    <text evidence="9">Binds 2 magnesium ions per subunit.</text>
</comment>
<gene>
    <name evidence="9" type="primary">ilvC</name>
    <name evidence="13" type="ORF">HMPREF2086_01298</name>
</gene>
<evidence type="ECO:0000256" key="10">
    <source>
        <dbReference type="PROSITE-ProRule" id="PRU01198"/>
    </source>
</evidence>
<dbReference type="PROSITE" id="PS51851">
    <property type="entry name" value="KARI_C"/>
    <property type="match status" value="1"/>
</dbReference>
<comment type="pathway">
    <text evidence="1 9">Amino-acid biosynthesis; L-valine biosynthesis; L-valine from pyruvate: step 2/4.</text>
</comment>
<reference evidence="13 14" key="1">
    <citation type="journal article" date="2014" name="Genome Announc.">
        <title>Draft genome sequences of six enterohepatic helicobacter species isolated from humans and one from rhesus macaques.</title>
        <authorList>
            <person name="Shen Z."/>
            <person name="Sheh A."/>
            <person name="Young S.K."/>
            <person name="Abouelliel A."/>
            <person name="Ward D.V."/>
            <person name="Earl A.M."/>
            <person name="Fox J.G."/>
        </authorList>
    </citation>
    <scope>NUCLEOTIDE SEQUENCE [LARGE SCALE GENOMIC DNA]</scope>
    <source>
        <strain evidence="13 14">MIT 99-5501</strain>
    </source>
</reference>
<dbReference type="GO" id="GO:0016853">
    <property type="term" value="F:isomerase activity"/>
    <property type="evidence" value="ECO:0007669"/>
    <property type="project" value="UniProtKB-KW"/>
</dbReference>
<feature type="binding site" evidence="9">
    <location>
        <begin position="33"/>
        <end position="36"/>
    </location>
    <ligand>
        <name>NADP(+)</name>
        <dbReference type="ChEBI" id="CHEBI:58349"/>
    </ligand>
</feature>
<keyword evidence="13" id="KW-0413">Isomerase</keyword>
<dbReference type="FunFam" id="3.40.50.720:FF:000023">
    <property type="entry name" value="Ketol-acid reductoisomerase (NADP(+))"/>
    <property type="match status" value="1"/>
</dbReference>
<dbReference type="PIRSF" id="PIRSF000116">
    <property type="entry name" value="IlvC_gammaproteo"/>
    <property type="match status" value="1"/>
</dbReference>
<dbReference type="PANTHER" id="PTHR21371">
    <property type="entry name" value="KETOL-ACID REDUCTOISOMERASE, MITOCHONDRIAL"/>
    <property type="match status" value="1"/>
</dbReference>
<dbReference type="PATRIC" id="fig|1357400.3.peg.1739"/>